<dbReference type="HOGENOM" id="CLU_064704_0_1_2"/>
<dbReference type="Proteomes" id="UP000008680">
    <property type="component" value="Chromosome"/>
</dbReference>
<evidence type="ECO:0000256" key="3">
    <source>
        <dbReference type="ARBA" id="ARBA00022989"/>
    </source>
</evidence>
<dbReference type="EMBL" id="CP001719">
    <property type="protein sequence ID" value="ADC47071.1"/>
    <property type="molecule type" value="Genomic_DNA"/>
</dbReference>
<proteinExistence type="predicted"/>
<keyword evidence="2 6" id="KW-0812">Transmembrane</keyword>
<evidence type="ECO:0000256" key="1">
    <source>
        <dbReference type="ARBA" id="ARBA00004141"/>
    </source>
</evidence>
<feature type="transmembrane region" description="Helical" evidence="6">
    <location>
        <begin position="113"/>
        <end position="130"/>
    </location>
</feature>
<keyword evidence="8" id="KW-1185">Reference proteome</keyword>
<dbReference type="InterPro" id="IPR003339">
    <property type="entry name" value="ABC/ECF_trnsptr_transmembrane"/>
</dbReference>
<feature type="transmembrane region" description="Helical" evidence="6">
    <location>
        <begin position="12"/>
        <end position="31"/>
    </location>
</feature>
<evidence type="ECO:0000256" key="4">
    <source>
        <dbReference type="ARBA" id="ARBA00023136"/>
    </source>
</evidence>
<feature type="region of interest" description="Disordered" evidence="5">
    <location>
        <begin position="148"/>
        <end position="183"/>
    </location>
</feature>
<gene>
    <name evidence="7" type="primary">cbiQ3</name>
    <name evidence="7" type="ordered locus">mru_1221</name>
</gene>
<accession>D3E3G0</accession>
<reference evidence="7 8" key="1">
    <citation type="journal article" date="2010" name="PLoS ONE">
        <title>The genome sequence of the rumen methanogen Methanobrevibacter ruminantium reveals new possibilities for controlling ruminant methane emissions.</title>
        <authorList>
            <person name="Leahy S.C."/>
            <person name="Kelly W.J."/>
            <person name="Altermann E."/>
            <person name="Ronimus R.S."/>
            <person name="Yeoman C.J."/>
            <person name="Pacheco D.M."/>
            <person name="Li D."/>
            <person name="Kong Z."/>
            <person name="McTavish S."/>
            <person name="Sang C."/>
            <person name="Lambie S.C."/>
            <person name="Janssen P.H."/>
            <person name="Dey D."/>
            <person name="Attwood G.T."/>
        </authorList>
    </citation>
    <scope>NUCLEOTIDE SEQUENCE [LARGE SCALE GENOMIC DNA]</scope>
    <source>
        <strain evidence="8">ATCC 35063 / DSM 1093 / JCM 13430 / OCM 146 / M1</strain>
    </source>
</reference>
<comment type="subcellular location">
    <subcellularLocation>
        <location evidence="1">Membrane</location>
        <topology evidence="1">Multi-pass membrane protein</topology>
    </subcellularLocation>
</comment>
<feature type="transmembrane region" description="Helical" evidence="6">
    <location>
        <begin position="266"/>
        <end position="290"/>
    </location>
</feature>
<dbReference type="CDD" id="cd16914">
    <property type="entry name" value="EcfT"/>
    <property type="match status" value="1"/>
</dbReference>
<dbReference type="eggNOG" id="arCOG02250">
    <property type="taxonomic scope" value="Archaea"/>
</dbReference>
<dbReference type="PATRIC" id="fig|634498.28.peg.1223"/>
<keyword evidence="3 6" id="KW-1133">Transmembrane helix</keyword>
<evidence type="ECO:0000256" key="5">
    <source>
        <dbReference type="SAM" id="MobiDB-lite"/>
    </source>
</evidence>
<sequence length="334" mass="38052">MVLLAFIFSDPYFVLSFLALILILIALQGVSSELKNIMKFFIPLSVLIIILNPLLNRTGAHRIYLFNGFFITYEAIAYGILMSLALLIVILVFSSYNRSVSYQEMLYIFSKKLPIISMIIVMALRFIPLINSRAIEVQKLNNLKANGVESDEEDDLNDDSLEDNLSEENNLSDENNSKEDSDSLDLEQFDSNISSLDIGSDSRVFKKIKSSKRFQSIAKEAKVLGKIMGITVSWSLEESMFTAKSMKARGYNSNERTSYLSYKFGLADIIFLAIIIVTVSIIVIGLIQGYGMINIYPSIDFSFSDLPFNIYYFAFIVFLLPLIYLEIKERFLWR</sequence>
<dbReference type="GO" id="GO:0005886">
    <property type="term" value="C:plasma membrane"/>
    <property type="evidence" value="ECO:0007669"/>
    <property type="project" value="UniProtKB-ARBA"/>
</dbReference>
<dbReference type="AlphaFoldDB" id="D3E3G0"/>
<evidence type="ECO:0000256" key="2">
    <source>
        <dbReference type="ARBA" id="ARBA00022692"/>
    </source>
</evidence>
<dbReference type="STRING" id="634498.mru_1221"/>
<organism evidence="7 8">
    <name type="scientific">Methanobrevibacter ruminantium (strain ATCC 35063 / DSM 1093 / JCM 13430 / OCM 146 / M1)</name>
    <name type="common">Methanobacterium ruminantium</name>
    <dbReference type="NCBI Taxonomy" id="634498"/>
    <lineage>
        <taxon>Archaea</taxon>
        <taxon>Methanobacteriati</taxon>
        <taxon>Methanobacteriota</taxon>
        <taxon>Methanomada group</taxon>
        <taxon>Methanobacteria</taxon>
        <taxon>Methanobacteriales</taxon>
        <taxon>Methanobacteriaceae</taxon>
        <taxon>Methanobrevibacter</taxon>
    </lineage>
</organism>
<evidence type="ECO:0000313" key="7">
    <source>
        <dbReference type="EMBL" id="ADC47071.1"/>
    </source>
</evidence>
<feature type="compositionally biased region" description="Acidic residues" evidence="5">
    <location>
        <begin position="149"/>
        <end position="166"/>
    </location>
</feature>
<evidence type="ECO:0000313" key="8">
    <source>
        <dbReference type="Proteomes" id="UP000008680"/>
    </source>
</evidence>
<feature type="transmembrane region" description="Helical" evidence="6">
    <location>
        <begin position="310"/>
        <end position="327"/>
    </location>
</feature>
<dbReference type="KEGG" id="mru:mru_1221"/>
<feature type="transmembrane region" description="Helical" evidence="6">
    <location>
        <begin position="37"/>
        <end position="55"/>
    </location>
</feature>
<keyword evidence="4 6" id="KW-0472">Membrane</keyword>
<protein>
    <submittedName>
        <fullName evidence="7">Cobalt ABC transporter permease protein CbiQ3</fullName>
    </submittedName>
</protein>
<evidence type="ECO:0000256" key="6">
    <source>
        <dbReference type="SAM" id="Phobius"/>
    </source>
</evidence>
<name>D3E3G0_METRM</name>
<feature type="transmembrane region" description="Helical" evidence="6">
    <location>
        <begin position="75"/>
        <end position="93"/>
    </location>
</feature>